<feature type="compositionally biased region" description="Low complexity" evidence="11">
    <location>
        <begin position="126"/>
        <end position="136"/>
    </location>
</feature>
<protein>
    <recommendedName>
        <fullName evidence="10">Protein HIR</fullName>
    </recommendedName>
</protein>
<keyword evidence="3 9" id="KW-0853">WD repeat</keyword>
<dbReference type="InterPro" id="IPR015943">
    <property type="entry name" value="WD40/YVTN_repeat-like_dom_sf"/>
</dbReference>
<dbReference type="GO" id="GO:0000785">
    <property type="term" value="C:chromatin"/>
    <property type="evidence" value="ECO:0007669"/>
    <property type="project" value="TreeGrafter"/>
</dbReference>
<dbReference type="PROSITE" id="PS50294">
    <property type="entry name" value="WD_REPEATS_REGION"/>
    <property type="match status" value="3"/>
</dbReference>
<dbReference type="SMART" id="SM00320">
    <property type="entry name" value="WD40"/>
    <property type="match status" value="7"/>
</dbReference>
<dbReference type="RefSeq" id="XP_031027518.1">
    <property type="nucleotide sequence ID" value="XM_031166565.1"/>
</dbReference>
<comment type="caution">
    <text evidence="14">The sequence shown here is derived from an EMBL/GenBank/DDBJ whole genome shotgun (WGS) entry which is preliminary data.</text>
</comment>
<dbReference type="InterPro" id="IPR011494">
    <property type="entry name" value="HIRA-like_C"/>
</dbReference>
<dbReference type="AlphaFoldDB" id="A0A507C962"/>
<dbReference type="GO" id="GO:0031491">
    <property type="term" value="F:nucleosome binding"/>
    <property type="evidence" value="ECO:0007669"/>
    <property type="project" value="TreeGrafter"/>
</dbReference>
<sequence>MPSITTPPWVAHANEKGKRQAIYSCHVNPAGTKLATGSIDTKIKIWNTDPILHQDKEDDPEVPKLLSTLGYHTGPVVCVRFSNGDGRFLASGSDDQKILIWELDRYVNAPQRCKPEVEPWLRNESQSDSSQDSDASLEISRSPTAMTGLAFGSTEGEVSVEAWRVHRRLVGHVSDVQDMAWAPDNSYLASCGLDSTVIIWDGQTFEKVKKLDGFTGFVKGVTWDPVGKYLGTQSDDKTTRIWRTSDWQVETEITAPYEHAASNTLFRRLSWSPDGSMIVTANGENCAVSVAPVITRDGWKADINLVGHHLPVEVAAFNPVLFQVSSNASDPNSPKVASGVCAVGGQDTNISVWWTARPRSAVATCEAATQAIVDLSWSLDGFTLYACSMDGTVTVLAFAEDELGTPVPQVEIDSALTRYGYNRKKTTIVESARQLELEQENAIADKEQSSERLSKLMNAAPSSAGASPAKEGAAASSSSVPAPMLKSPSFVFPRMLTPAEKELSAAQTKQQQHVTVIAGKKRVQPVFLGSARNADDDVDMTPATAAPENRSAAASPTRTDAMITIISDGGIPVAGSKKRSSGAEDSAAKKVAKEHVQYVLPSVMDATNVPILGIPAPKERILAKIGEPSRNDGDDVCVLESVNDIRAGSSKVTCSRGEVSLWQDTLSSVVTMLGGSEKFFAASCADGSLYIYTHAGRRWLPCISLEGPAVFMDFCGPYLMCLTSAANVHVWNIPDQQSILSRESVAQLLRTSKPTATSSTATASTAPNLTTSTNTATFASVVSATIQPSGIPTITTSDSNSYAYNLGMKVWQKMGRAQDGNVQGVAGILARLAEIRKEGASVRAARQRVSAVSHLEDMVASALALQSAKEYKHWLHQYVRKLGDEGATAKVGELCDDLIGPPEVLALPGQRASTWEPMILGMSKRDLLRELLPTLVTKIKIWNNRCNATSDKEEDPDVSKMIIDFNRTGRLYP</sequence>
<evidence type="ECO:0000313" key="14">
    <source>
        <dbReference type="EMBL" id="TPX37607.1"/>
    </source>
</evidence>
<feature type="repeat" description="WD" evidence="9">
    <location>
        <begin position="69"/>
        <end position="104"/>
    </location>
</feature>
<organism evidence="14 15">
    <name type="scientific">Synchytrium microbalum</name>
    <dbReference type="NCBI Taxonomy" id="1806994"/>
    <lineage>
        <taxon>Eukaryota</taxon>
        <taxon>Fungi</taxon>
        <taxon>Fungi incertae sedis</taxon>
        <taxon>Chytridiomycota</taxon>
        <taxon>Chytridiomycota incertae sedis</taxon>
        <taxon>Chytridiomycetes</taxon>
        <taxon>Synchytriales</taxon>
        <taxon>Synchytriaceae</taxon>
        <taxon>Synchytrium</taxon>
    </lineage>
</organism>
<dbReference type="Pfam" id="PF24105">
    <property type="entry name" value="Beta-prop_CAF1B_HIR1"/>
    <property type="match status" value="1"/>
</dbReference>
<feature type="repeat" description="WD" evidence="9">
    <location>
        <begin position="169"/>
        <end position="210"/>
    </location>
</feature>
<keyword evidence="10" id="KW-0678">Repressor</keyword>
<evidence type="ECO:0000256" key="4">
    <source>
        <dbReference type="ARBA" id="ARBA00022737"/>
    </source>
</evidence>
<keyword evidence="6 10" id="KW-0805">Transcription regulation</keyword>
<feature type="region of interest" description="Disordered" evidence="11">
    <location>
        <begin position="533"/>
        <end position="556"/>
    </location>
</feature>
<evidence type="ECO:0000256" key="8">
    <source>
        <dbReference type="ARBA" id="ARBA00023242"/>
    </source>
</evidence>
<dbReference type="SUPFAM" id="SSF50978">
    <property type="entry name" value="WD40 repeat-like"/>
    <property type="match status" value="2"/>
</dbReference>
<comment type="subcellular location">
    <subcellularLocation>
        <location evidence="1 10">Nucleus</location>
    </subcellularLocation>
</comment>
<evidence type="ECO:0000256" key="5">
    <source>
        <dbReference type="ARBA" id="ARBA00022853"/>
    </source>
</evidence>
<evidence type="ECO:0000259" key="13">
    <source>
        <dbReference type="Pfam" id="PF24105"/>
    </source>
</evidence>
<dbReference type="PANTHER" id="PTHR13831:SF0">
    <property type="entry name" value="PROTEIN HIRA"/>
    <property type="match status" value="1"/>
</dbReference>
<dbReference type="Pfam" id="PF00400">
    <property type="entry name" value="WD40"/>
    <property type="match status" value="2"/>
</dbReference>
<evidence type="ECO:0000256" key="3">
    <source>
        <dbReference type="ARBA" id="ARBA00022574"/>
    </source>
</evidence>
<evidence type="ECO:0000256" key="2">
    <source>
        <dbReference type="ARBA" id="ARBA00007306"/>
    </source>
</evidence>
<dbReference type="EMBL" id="QEAO01000002">
    <property type="protein sequence ID" value="TPX37607.1"/>
    <property type="molecule type" value="Genomic_DNA"/>
</dbReference>
<reference evidence="14 15" key="1">
    <citation type="journal article" date="2019" name="Sci. Rep.">
        <title>Comparative genomics of chytrid fungi reveal insights into the obligate biotrophic and pathogenic lifestyle of Synchytrium endobioticum.</title>
        <authorList>
            <person name="van de Vossenberg B.T.L.H."/>
            <person name="Warris S."/>
            <person name="Nguyen H.D.T."/>
            <person name="van Gent-Pelzer M.P.E."/>
            <person name="Joly D.L."/>
            <person name="van de Geest H.C."/>
            <person name="Bonants P.J.M."/>
            <person name="Smith D.S."/>
            <person name="Levesque C.A."/>
            <person name="van der Lee T.A.J."/>
        </authorList>
    </citation>
    <scope>NUCLEOTIDE SEQUENCE [LARGE SCALE GENOMIC DNA]</scope>
    <source>
        <strain evidence="14 15">JEL517</strain>
    </source>
</reference>
<feature type="domain" description="CAF1B/HIR1 beta-propeller" evidence="13">
    <location>
        <begin position="130"/>
        <end position="403"/>
    </location>
</feature>
<feature type="domain" description="Protein HIRA-like C-terminal" evidence="12">
    <location>
        <begin position="696"/>
        <end position="816"/>
    </location>
</feature>
<evidence type="ECO:0000256" key="9">
    <source>
        <dbReference type="PROSITE-ProRule" id="PRU00221"/>
    </source>
</evidence>
<dbReference type="InterPro" id="IPR019775">
    <property type="entry name" value="WD40_repeat_CS"/>
</dbReference>
<feature type="region of interest" description="Disordered" evidence="11">
    <location>
        <begin position="459"/>
        <end position="482"/>
    </location>
</feature>
<dbReference type="PROSITE" id="PS00678">
    <property type="entry name" value="WD_REPEATS_1"/>
    <property type="match status" value="1"/>
</dbReference>
<dbReference type="Pfam" id="PF07569">
    <property type="entry name" value="Hira"/>
    <property type="match status" value="2"/>
</dbReference>
<gene>
    <name evidence="14" type="ORF">SmJEL517_g00636</name>
</gene>
<dbReference type="InterPro" id="IPR036322">
    <property type="entry name" value="WD40_repeat_dom_sf"/>
</dbReference>
<keyword evidence="7 10" id="KW-0804">Transcription</keyword>
<dbReference type="Gene3D" id="2.130.10.10">
    <property type="entry name" value="YVTN repeat-like/Quinoprotein amine dehydrogenase"/>
    <property type="match status" value="3"/>
</dbReference>
<keyword evidence="8 10" id="KW-0539">Nucleus</keyword>
<evidence type="ECO:0000256" key="10">
    <source>
        <dbReference type="RuleBase" id="RU364014"/>
    </source>
</evidence>
<evidence type="ECO:0000259" key="12">
    <source>
        <dbReference type="Pfam" id="PF07569"/>
    </source>
</evidence>
<dbReference type="GeneID" id="42001862"/>
<dbReference type="PANTHER" id="PTHR13831">
    <property type="entry name" value="MEMBER OF THE HIR1 FAMILY OF WD-REPEAT PROTEINS"/>
    <property type="match status" value="1"/>
</dbReference>
<dbReference type="InterPro" id="IPR055410">
    <property type="entry name" value="Beta-prop_CAF1B_HIR1"/>
</dbReference>
<dbReference type="GO" id="GO:0006338">
    <property type="term" value="P:chromatin remodeling"/>
    <property type="evidence" value="ECO:0007669"/>
    <property type="project" value="InterPro"/>
</dbReference>
<dbReference type="GO" id="GO:0006351">
    <property type="term" value="P:DNA-templated transcription"/>
    <property type="evidence" value="ECO:0007669"/>
    <property type="project" value="InterPro"/>
</dbReference>
<evidence type="ECO:0000256" key="11">
    <source>
        <dbReference type="SAM" id="MobiDB-lite"/>
    </source>
</evidence>
<name>A0A507C962_9FUNG</name>
<keyword evidence="4 10" id="KW-0677">Repeat</keyword>
<dbReference type="InterPro" id="IPR031120">
    <property type="entry name" value="HIR1-like"/>
</dbReference>
<evidence type="ECO:0000256" key="6">
    <source>
        <dbReference type="ARBA" id="ARBA00023015"/>
    </source>
</evidence>
<dbReference type="OrthoDB" id="1741719at2759"/>
<dbReference type="InterPro" id="IPR001680">
    <property type="entry name" value="WD40_rpt"/>
</dbReference>
<feature type="repeat" description="WD" evidence="9">
    <location>
        <begin position="211"/>
        <end position="242"/>
    </location>
</feature>
<comment type="function">
    <text evidence="10">Required for replication-independent chromatin assembly and for the periodic repression of histone gene transcription during the cell cycle.</text>
</comment>
<dbReference type="GO" id="GO:0005634">
    <property type="term" value="C:nucleus"/>
    <property type="evidence" value="ECO:0007669"/>
    <property type="project" value="UniProtKB-SubCell"/>
</dbReference>
<dbReference type="GO" id="GO:0000417">
    <property type="term" value="C:HIR complex"/>
    <property type="evidence" value="ECO:0007669"/>
    <property type="project" value="TreeGrafter"/>
</dbReference>
<feature type="region of interest" description="Disordered" evidence="11">
    <location>
        <begin position="117"/>
        <end position="138"/>
    </location>
</feature>
<evidence type="ECO:0000313" key="15">
    <source>
        <dbReference type="Proteomes" id="UP000319731"/>
    </source>
</evidence>
<accession>A0A507C962</accession>
<proteinExistence type="inferred from homology"/>
<feature type="repeat" description="WD" evidence="9">
    <location>
        <begin position="15"/>
        <end position="47"/>
    </location>
</feature>
<comment type="similarity">
    <text evidence="2 10">Belongs to the WD repeat HIR1 family.</text>
</comment>
<keyword evidence="15" id="KW-1185">Reference proteome</keyword>
<feature type="domain" description="Protein HIRA-like C-terminal" evidence="12">
    <location>
        <begin position="847"/>
        <end position="898"/>
    </location>
</feature>
<dbReference type="CDD" id="cd00200">
    <property type="entry name" value="WD40"/>
    <property type="match status" value="1"/>
</dbReference>
<keyword evidence="5 10" id="KW-0156">Chromatin regulator</keyword>
<evidence type="ECO:0000256" key="1">
    <source>
        <dbReference type="ARBA" id="ARBA00004123"/>
    </source>
</evidence>
<dbReference type="PROSITE" id="PS50082">
    <property type="entry name" value="WD_REPEATS_2"/>
    <property type="match status" value="4"/>
</dbReference>
<dbReference type="STRING" id="1806994.A0A507C962"/>
<dbReference type="Proteomes" id="UP000319731">
    <property type="component" value="Unassembled WGS sequence"/>
</dbReference>
<dbReference type="GO" id="GO:0006355">
    <property type="term" value="P:regulation of DNA-templated transcription"/>
    <property type="evidence" value="ECO:0007669"/>
    <property type="project" value="InterPro"/>
</dbReference>
<evidence type="ECO:0000256" key="7">
    <source>
        <dbReference type="ARBA" id="ARBA00023163"/>
    </source>
</evidence>